<name>A0A5C5WH57_9BACT</name>
<dbReference type="SUPFAM" id="SSF50465">
    <property type="entry name" value="EF-Tu/eEF-1alpha/eIF2-gamma C-terminal domain"/>
    <property type="match status" value="1"/>
</dbReference>
<proteinExistence type="predicted"/>
<protein>
    <recommendedName>
        <fullName evidence="5">Elongation factor Tu</fullName>
    </recommendedName>
</protein>
<keyword evidence="2" id="KW-0342">GTP-binding</keyword>
<organism evidence="3 4">
    <name type="scientific">Allorhodopirellula solitaria</name>
    <dbReference type="NCBI Taxonomy" id="2527987"/>
    <lineage>
        <taxon>Bacteria</taxon>
        <taxon>Pseudomonadati</taxon>
        <taxon>Planctomycetota</taxon>
        <taxon>Planctomycetia</taxon>
        <taxon>Pirellulales</taxon>
        <taxon>Pirellulaceae</taxon>
        <taxon>Allorhodopirellula</taxon>
    </lineage>
</organism>
<dbReference type="AlphaFoldDB" id="A0A5C5WH57"/>
<dbReference type="OrthoDB" id="8611167at2"/>
<evidence type="ECO:0000313" key="3">
    <source>
        <dbReference type="EMBL" id="TWT50134.1"/>
    </source>
</evidence>
<keyword evidence="1" id="KW-0547">Nucleotide-binding</keyword>
<dbReference type="Gene3D" id="2.40.30.10">
    <property type="entry name" value="Translation factors"/>
    <property type="match status" value="1"/>
</dbReference>
<reference evidence="3 4" key="1">
    <citation type="submission" date="2019-02" db="EMBL/GenBank/DDBJ databases">
        <title>Deep-cultivation of Planctomycetes and their phenomic and genomic characterization uncovers novel biology.</title>
        <authorList>
            <person name="Wiegand S."/>
            <person name="Jogler M."/>
            <person name="Boedeker C."/>
            <person name="Pinto D."/>
            <person name="Vollmers J."/>
            <person name="Rivas-Marin E."/>
            <person name="Kohn T."/>
            <person name="Peeters S.H."/>
            <person name="Heuer A."/>
            <person name="Rast P."/>
            <person name="Oberbeckmann S."/>
            <person name="Bunk B."/>
            <person name="Jeske O."/>
            <person name="Meyerdierks A."/>
            <person name="Storesund J.E."/>
            <person name="Kallscheuer N."/>
            <person name="Luecker S."/>
            <person name="Lage O.M."/>
            <person name="Pohl T."/>
            <person name="Merkel B.J."/>
            <person name="Hornburger P."/>
            <person name="Mueller R.-W."/>
            <person name="Bruemmer F."/>
            <person name="Labrenz M."/>
            <person name="Spormann A.M."/>
            <person name="Op Den Camp H."/>
            <person name="Overmann J."/>
            <person name="Amann R."/>
            <person name="Jetten M.S.M."/>
            <person name="Mascher T."/>
            <person name="Medema M.H."/>
            <person name="Devos D.P."/>
            <person name="Kaster A.-K."/>
            <person name="Ovreas L."/>
            <person name="Rohde M."/>
            <person name="Galperin M.Y."/>
            <person name="Jogler C."/>
        </authorList>
    </citation>
    <scope>NUCLEOTIDE SEQUENCE [LARGE SCALE GENOMIC DNA]</scope>
    <source>
        <strain evidence="3 4">CA85</strain>
    </source>
</reference>
<dbReference type="InterPro" id="IPR009001">
    <property type="entry name" value="Transl_elong_EF1A/Init_IF2_C"/>
</dbReference>
<dbReference type="EMBL" id="SJPK01000051">
    <property type="protein sequence ID" value="TWT50134.1"/>
    <property type="molecule type" value="Genomic_DNA"/>
</dbReference>
<dbReference type="RefSeq" id="WP_146394365.1">
    <property type="nucleotide sequence ID" value="NZ_SJPK01000051.1"/>
</dbReference>
<dbReference type="Proteomes" id="UP000318053">
    <property type="component" value="Unassembled WGS sequence"/>
</dbReference>
<comment type="caution">
    <text evidence="3">The sequence shown here is derived from an EMBL/GenBank/DDBJ whole genome shotgun (WGS) entry which is preliminary data.</text>
</comment>
<accession>A0A5C5WH57</accession>
<evidence type="ECO:0000313" key="4">
    <source>
        <dbReference type="Proteomes" id="UP000318053"/>
    </source>
</evidence>
<dbReference type="GO" id="GO:0005525">
    <property type="term" value="F:GTP binding"/>
    <property type="evidence" value="ECO:0007669"/>
    <property type="project" value="UniProtKB-KW"/>
</dbReference>
<sequence>MIDVEAQPRIVAEIVMLSLAEGGRTRGITIEPDSRYMPHLAIDDRTNRKARTDSNNQSLEHYMGVLFEPALSATDPATGSGQYPLRLMYYPRVDYSTLQAGVTFTVREGGRIVGHGVVVSSTLPIQHEQSWEQ</sequence>
<gene>
    <name evidence="3" type="ORF">CA85_52680</name>
</gene>
<keyword evidence="4" id="KW-1185">Reference proteome</keyword>
<evidence type="ECO:0008006" key="5">
    <source>
        <dbReference type="Google" id="ProtNLM"/>
    </source>
</evidence>
<evidence type="ECO:0000256" key="2">
    <source>
        <dbReference type="ARBA" id="ARBA00023134"/>
    </source>
</evidence>
<evidence type="ECO:0000256" key="1">
    <source>
        <dbReference type="ARBA" id="ARBA00022741"/>
    </source>
</evidence>